<comment type="caution">
    <text evidence="1">The sequence shown here is derived from an EMBL/GenBank/DDBJ whole genome shotgun (WGS) entry which is preliminary data.</text>
</comment>
<accession>A0ABU6JBJ0</accession>
<dbReference type="Proteomes" id="UP001352263">
    <property type="component" value="Unassembled WGS sequence"/>
</dbReference>
<reference evidence="1 2" key="1">
    <citation type="submission" date="2023-10" db="EMBL/GenBank/DDBJ databases">
        <title>Noviherbaspirillum sp. CPCC 100848 genome assembly.</title>
        <authorList>
            <person name="Li X.Y."/>
            <person name="Fang X.M."/>
        </authorList>
    </citation>
    <scope>NUCLEOTIDE SEQUENCE [LARGE SCALE GENOMIC DNA]</scope>
    <source>
        <strain evidence="1 2">CPCC 100848</strain>
    </source>
</reference>
<evidence type="ECO:0000313" key="2">
    <source>
        <dbReference type="Proteomes" id="UP001352263"/>
    </source>
</evidence>
<evidence type="ECO:0000313" key="1">
    <source>
        <dbReference type="EMBL" id="MEC4720509.1"/>
    </source>
</evidence>
<sequence length="73" mass="8621">MPRPVKQSIGDLDVMADAVERLKYVMYAQSFYEKRYQDALRRVVNDLGDPWAYLHMAVDGRENLIQLLRSQFE</sequence>
<dbReference type="EMBL" id="JAWIIV010000011">
    <property type="protein sequence ID" value="MEC4720509.1"/>
    <property type="molecule type" value="Genomic_DNA"/>
</dbReference>
<proteinExistence type="predicted"/>
<organism evidence="1 2">
    <name type="scientific">Noviherbaspirillum album</name>
    <dbReference type="NCBI Taxonomy" id="3080276"/>
    <lineage>
        <taxon>Bacteria</taxon>
        <taxon>Pseudomonadati</taxon>
        <taxon>Pseudomonadota</taxon>
        <taxon>Betaproteobacteria</taxon>
        <taxon>Burkholderiales</taxon>
        <taxon>Oxalobacteraceae</taxon>
        <taxon>Noviherbaspirillum</taxon>
    </lineage>
</organism>
<protein>
    <submittedName>
        <fullName evidence="1">Uncharacterized protein</fullName>
    </submittedName>
</protein>
<gene>
    <name evidence="1" type="ORF">RY831_15205</name>
</gene>
<dbReference type="RefSeq" id="WP_326507227.1">
    <property type="nucleotide sequence ID" value="NZ_JAWIIV010000011.1"/>
</dbReference>
<name>A0ABU6JBJ0_9BURK</name>
<keyword evidence="2" id="KW-1185">Reference proteome</keyword>